<evidence type="ECO:0000256" key="4">
    <source>
        <dbReference type="ARBA" id="ARBA00022692"/>
    </source>
</evidence>
<dbReference type="NCBIfam" id="TIGR00797">
    <property type="entry name" value="matE"/>
    <property type="match status" value="1"/>
</dbReference>
<dbReference type="PANTHER" id="PTHR43549">
    <property type="entry name" value="MULTIDRUG RESISTANCE PROTEIN YPNP-RELATED"/>
    <property type="match status" value="1"/>
</dbReference>
<dbReference type="AlphaFoldDB" id="A0A1I1A9Y5"/>
<dbReference type="GO" id="GO:0005886">
    <property type="term" value="C:plasma membrane"/>
    <property type="evidence" value="ECO:0007669"/>
    <property type="project" value="UniProtKB-SubCell"/>
</dbReference>
<proteinExistence type="predicted"/>
<dbReference type="CDD" id="cd13138">
    <property type="entry name" value="MATE_yoeA_like"/>
    <property type="match status" value="1"/>
</dbReference>
<feature type="transmembrane region" description="Helical" evidence="7">
    <location>
        <begin position="54"/>
        <end position="78"/>
    </location>
</feature>
<organism evidence="8 9">
    <name type="scientific">Acetitomaculum ruminis DSM 5522</name>
    <dbReference type="NCBI Taxonomy" id="1120918"/>
    <lineage>
        <taxon>Bacteria</taxon>
        <taxon>Bacillati</taxon>
        <taxon>Bacillota</taxon>
        <taxon>Clostridia</taxon>
        <taxon>Lachnospirales</taxon>
        <taxon>Lachnospiraceae</taxon>
        <taxon>Acetitomaculum</taxon>
    </lineage>
</organism>
<feature type="transmembrane region" description="Helical" evidence="7">
    <location>
        <begin position="317"/>
        <end position="345"/>
    </location>
</feature>
<dbReference type="GO" id="GO:0015297">
    <property type="term" value="F:antiporter activity"/>
    <property type="evidence" value="ECO:0007669"/>
    <property type="project" value="InterPro"/>
</dbReference>
<dbReference type="STRING" id="1120918.SAMN05216249_12329"/>
<dbReference type="InterPro" id="IPR002528">
    <property type="entry name" value="MATE_fam"/>
</dbReference>
<dbReference type="Proteomes" id="UP000198838">
    <property type="component" value="Unassembled WGS sequence"/>
</dbReference>
<keyword evidence="2" id="KW-0813">Transport</keyword>
<keyword evidence="3" id="KW-1003">Cell membrane</keyword>
<evidence type="ECO:0000256" key="5">
    <source>
        <dbReference type="ARBA" id="ARBA00022989"/>
    </source>
</evidence>
<evidence type="ECO:0000256" key="2">
    <source>
        <dbReference type="ARBA" id="ARBA00022448"/>
    </source>
</evidence>
<keyword evidence="4 7" id="KW-0812">Transmembrane</keyword>
<feature type="transmembrane region" description="Helical" evidence="7">
    <location>
        <begin position="381"/>
        <end position="407"/>
    </location>
</feature>
<evidence type="ECO:0000256" key="3">
    <source>
        <dbReference type="ARBA" id="ARBA00022475"/>
    </source>
</evidence>
<dbReference type="Pfam" id="PF01554">
    <property type="entry name" value="MatE"/>
    <property type="match status" value="2"/>
</dbReference>
<evidence type="ECO:0000256" key="6">
    <source>
        <dbReference type="ARBA" id="ARBA00023136"/>
    </source>
</evidence>
<feature type="transmembrane region" description="Helical" evidence="7">
    <location>
        <begin position="99"/>
        <end position="124"/>
    </location>
</feature>
<dbReference type="GO" id="GO:0042910">
    <property type="term" value="F:xenobiotic transmembrane transporter activity"/>
    <property type="evidence" value="ECO:0007669"/>
    <property type="project" value="InterPro"/>
</dbReference>
<feature type="transmembrane region" description="Helical" evidence="7">
    <location>
        <begin position="136"/>
        <end position="158"/>
    </location>
</feature>
<dbReference type="PIRSF" id="PIRSF006603">
    <property type="entry name" value="DinF"/>
    <property type="match status" value="1"/>
</dbReference>
<dbReference type="EMBL" id="FOJY01000023">
    <property type="protein sequence ID" value="SFB34794.1"/>
    <property type="molecule type" value="Genomic_DNA"/>
</dbReference>
<dbReference type="PANTHER" id="PTHR43549:SF3">
    <property type="entry name" value="MULTIDRUG RESISTANCE PROTEIN YPNP-RELATED"/>
    <property type="match status" value="1"/>
</dbReference>
<feature type="transmembrane region" description="Helical" evidence="7">
    <location>
        <begin position="419"/>
        <end position="440"/>
    </location>
</feature>
<gene>
    <name evidence="8" type="ORF">SAMN05216249_12329</name>
</gene>
<keyword evidence="6 7" id="KW-0472">Membrane</keyword>
<comment type="subcellular location">
    <subcellularLocation>
        <location evidence="1">Cell membrane</location>
        <topology evidence="1">Multi-pass membrane protein</topology>
    </subcellularLocation>
</comment>
<dbReference type="OrthoDB" id="9776324at2"/>
<reference evidence="8 9" key="1">
    <citation type="submission" date="2016-10" db="EMBL/GenBank/DDBJ databases">
        <authorList>
            <person name="de Groot N.N."/>
        </authorList>
    </citation>
    <scope>NUCLEOTIDE SEQUENCE [LARGE SCALE GENOMIC DNA]</scope>
    <source>
        <strain evidence="8 9">DSM 5522</strain>
    </source>
</reference>
<feature type="transmembrane region" description="Helical" evidence="7">
    <location>
        <begin position="12"/>
        <end position="34"/>
    </location>
</feature>
<evidence type="ECO:0000256" key="7">
    <source>
        <dbReference type="SAM" id="Phobius"/>
    </source>
</evidence>
<feature type="transmembrane region" description="Helical" evidence="7">
    <location>
        <begin position="242"/>
        <end position="264"/>
    </location>
</feature>
<dbReference type="InterPro" id="IPR052031">
    <property type="entry name" value="Membrane_Transporter-Flippase"/>
</dbReference>
<keyword evidence="5 7" id="KW-1133">Transmembrane helix</keyword>
<evidence type="ECO:0000313" key="9">
    <source>
        <dbReference type="Proteomes" id="UP000198838"/>
    </source>
</evidence>
<evidence type="ECO:0000313" key="8">
    <source>
        <dbReference type="EMBL" id="SFB34794.1"/>
    </source>
</evidence>
<accession>A0A1I1A9Y5</accession>
<protein>
    <submittedName>
        <fullName evidence="8">Putative efflux protein, MATE family</fullName>
    </submittedName>
</protein>
<sequence length="456" mass="48799">MDNKGIIMTKGPILVPLIRFILPLIGTSLFQQLYNTVDFLFVGNVLNKTSAAAVGASSTLVVCCIGLFSGIAVGTSVVMSQRIGSKDLESASKVMHSSITFGLIGGLIFTVLGIVLAPSILAVLNTPQSTMPEAVLYVRIYFLSLPMLVFYNICAGSLNAMGNSKASFKVLATCGFVNVAADAVLLILIPLGVLGVALATAVSQGLSATLIARELNKSTNVVSISFKKLGIDFGMLKKVLRIGLPAGIQTIIITFSNIIVQYYINAFGEIAVAAFATYFKVETFMYLPILAFGQAATTFSGQNTGAGQYKRIRKGTIITAIIATLTVLTIAVFTLAFSEGVFGLFMKDKEVVSNAVKLAFVTFPFYWIYPLMEVSGAALRGMGYSISSMVIVISNLCVIRILLLMFFSKQIGTLPSLATVYPLSWAGGAICFVVLFFIVINKKIRKSEIQSVEIFA</sequence>
<dbReference type="InterPro" id="IPR048279">
    <property type="entry name" value="MdtK-like"/>
</dbReference>
<feature type="transmembrane region" description="Helical" evidence="7">
    <location>
        <begin position="351"/>
        <end position="369"/>
    </location>
</feature>
<name>A0A1I1A9Y5_9FIRM</name>
<evidence type="ECO:0000256" key="1">
    <source>
        <dbReference type="ARBA" id="ARBA00004651"/>
    </source>
</evidence>
<dbReference type="RefSeq" id="WP_092874386.1">
    <property type="nucleotide sequence ID" value="NZ_FOJY01000023.1"/>
</dbReference>
<keyword evidence="9" id="KW-1185">Reference proteome</keyword>